<dbReference type="PANTHER" id="PTHR33992">
    <property type="entry name" value="RIBONUCLEASE P PROTEIN COMPONENT"/>
    <property type="match status" value="1"/>
</dbReference>
<evidence type="ECO:0000256" key="8">
    <source>
        <dbReference type="NCBIfam" id="TIGR00188"/>
    </source>
</evidence>
<keyword evidence="4 7" id="KW-0255">Endonuclease</keyword>
<dbReference type="InterPro" id="IPR000100">
    <property type="entry name" value="RNase_P"/>
</dbReference>
<dbReference type="STRING" id="265719.SAMN04488509_10519"/>
<evidence type="ECO:0000256" key="6">
    <source>
        <dbReference type="ARBA" id="ARBA00022884"/>
    </source>
</evidence>
<dbReference type="PROSITE" id="PS00648">
    <property type="entry name" value="RIBONUCLEASE_P"/>
    <property type="match status" value="1"/>
</dbReference>
<dbReference type="Gene3D" id="3.30.230.10">
    <property type="match status" value="1"/>
</dbReference>
<evidence type="ECO:0000256" key="1">
    <source>
        <dbReference type="ARBA" id="ARBA00002663"/>
    </source>
</evidence>
<dbReference type="OrthoDB" id="9796422at2"/>
<dbReference type="InterPro" id="IPR014721">
    <property type="entry name" value="Ribsml_uS5_D2-typ_fold_subgr"/>
</dbReference>
<evidence type="ECO:0000256" key="4">
    <source>
        <dbReference type="ARBA" id="ARBA00022759"/>
    </source>
</evidence>
<dbReference type="PANTHER" id="PTHR33992:SF1">
    <property type="entry name" value="RIBONUCLEASE P PROTEIN COMPONENT"/>
    <property type="match status" value="1"/>
</dbReference>
<reference evidence="10 11" key="1">
    <citation type="submission" date="2016-10" db="EMBL/GenBank/DDBJ databases">
        <authorList>
            <person name="de Groot N.N."/>
        </authorList>
    </citation>
    <scope>NUCLEOTIDE SEQUENCE [LARGE SCALE GENOMIC DNA]</scope>
    <source>
        <strain evidence="10 11">DSM 16957</strain>
    </source>
</reference>
<comment type="function">
    <text evidence="1 7">RNaseP catalyzes the removal of the 5'-leader sequence from pre-tRNA to produce the mature 5'-terminus. It can also cleave other RNA substrates such as 4.5S RNA. The protein component plays an auxiliary but essential role in vivo by binding to the 5'-leader sequence and broadening the substrate specificity of the ribozyme.</text>
</comment>
<comment type="similarity">
    <text evidence="7">Belongs to the RnpA family.</text>
</comment>
<keyword evidence="11" id="KW-1185">Reference proteome</keyword>
<protein>
    <recommendedName>
        <fullName evidence="7 8">Ribonuclease P protein component</fullName>
        <shortName evidence="7">RNase P protein</shortName>
        <shortName evidence="7">RNaseP protein</shortName>
        <ecNumber evidence="7 8">3.1.26.5</ecNumber>
    </recommendedName>
    <alternativeName>
        <fullName evidence="7">Protein C5</fullName>
    </alternativeName>
</protein>
<dbReference type="GO" id="GO:0030677">
    <property type="term" value="C:ribonuclease P complex"/>
    <property type="evidence" value="ECO:0007669"/>
    <property type="project" value="TreeGrafter"/>
</dbReference>
<dbReference type="InterPro" id="IPR020568">
    <property type="entry name" value="Ribosomal_Su5_D2-typ_SF"/>
</dbReference>
<feature type="compositionally biased region" description="Low complexity" evidence="9">
    <location>
        <begin position="124"/>
        <end position="143"/>
    </location>
</feature>
<evidence type="ECO:0000256" key="5">
    <source>
        <dbReference type="ARBA" id="ARBA00022801"/>
    </source>
</evidence>
<keyword evidence="5 7" id="KW-0378">Hydrolase</keyword>
<dbReference type="AlphaFoldDB" id="A0A1G6WJ32"/>
<dbReference type="EC" id="3.1.26.5" evidence="7 8"/>
<dbReference type="SUPFAM" id="SSF54211">
    <property type="entry name" value="Ribosomal protein S5 domain 2-like"/>
    <property type="match status" value="1"/>
</dbReference>
<keyword evidence="6 7" id="KW-0694">RNA-binding</keyword>
<dbReference type="EMBL" id="FNAG01000005">
    <property type="protein sequence ID" value="SDD65713.1"/>
    <property type="molecule type" value="Genomic_DNA"/>
</dbReference>
<dbReference type="InterPro" id="IPR020539">
    <property type="entry name" value="RNase_P_CS"/>
</dbReference>
<proteinExistence type="inferred from homology"/>
<gene>
    <name evidence="7" type="primary">rnpA</name>
    <name evidence="10" type="ORF">SAMN04488509_10519</name>
</gene>
<dbReference type="GO" id="GO:0000049">
    <property type="term" value="F:tRNA binding"/>
    <property type="evidence" value="ECO:0007669"/>
    <property type="project" value="UniProtKB-UniRule"/>
</dbReference>
<evidence type="ECO:0000313" key="10">
    <source>
        <dbReference type="EMBL" id="SDD65713.1"/>
    </source>
</evidence>
<evidence type="ECO:0000256" key="9">
    <source>
        <dbReference type="SAM" id="MobiDB-lite"/>
    </source>
</evidence>
<dbReference type="GO" id="GO:0004526">
    <property type="term" value="F:ribonuclease P activity"/>
    <property type="evidence" value="ECO:0007669"/>
    <property type="project" value="UniProtKB-UniRule"/>
</dbReference>
<feature type="region of interest" description="Disordered" evidence="9">
    <location>
        <begin position="102"/>
        <end position="152"/>
    </location>
</feature>
<evidence type="ECO:0000313" key="11">
    <source>
        <dbReference type="Proteomes" id="UP000199603"/>
    </source>
</evidence>
<name>A0A1G6WJ32_9GAMM</name>
<sequence>MRLPREFSRCLDDGQRMGGAYYRCTVLLDPQASGPRIGFAISRKVDKRAVVRNRLKRLAREAFRQLRARLPAGDYVFMGKREAASASPAQLRRDLERLLERARALKPPAAHVTMPPASTPCPGPADAAPGAPSSSLPQAGSAPRPGDDRVSE</sequence>
<dbReference type="Proteomes" id="UP000199603">
    <property type="component" value="Unassembled WGS sequence"/>
</dbReference>
<dbReference type="HAMAP" id="MF_00227">
    <property type="entry name" value="RNase_P"/>
    <property type="match status" value="1"/>
</dbReference>
<evidence type="ECO:0000256" key="7">
    <source>
        <dbReference type="HAMAP-Rule" id="MF_00227"/>
    </source>
</evidence>
<keyword evidence="2 7" id="KW-0819">tRNA processing</keyword>
<dbReference type="Pfam" id="PF00825">
    <property type="entry name" value="Ribonuclease_P"/>
    <property type="match status" value="1"/>
</dbReference>
<accession>A0A1G6WJ32</accession>
<dbReference type="GO" id="GO:0042781">
    <property type="term" value="F:3'-tRNA processing endoribonuclease activity"/>
    <property type="evidence" value="ECO:0007669"/>
    <property type="project" value="TreeGrafter"/>
</dbReference>
<comment type="subunit">
    <text evidence="7">Consists of a catalytic RNA component (M1 or rnpB) and a protein subunit.</text>
</comment>
<evidence type="ECO:0000256" key="3">
    <source>
        <dbReference type="ARBA" id="ARBA00022722"/>
    </source>
</evidence>
<dbReference type="NCBIfam" id="TIGR00188">
    <property type="entry name" value="rnpA"/>
    <property type="match status" value="1"/>
</dbReference>
<keyword evidence="3 7" id="KW-0540">Nuclease</keyword>
<dbReference type="GO" id="GO:0001682">
    <property type="term" value="P:tRNA 5'-leader removal"/>
    <property type="evidence" value="ECO:0007669"/>
    <property type="project" value="UniProtKB-UniRule"/>
</dbReference>
<evidence type="ECO:0000256" key="2">
    <source>
        <dbReference type="ARBA" id="ARBA00022694"/>
    </source>
</evidence>
<organism evidence="10 11">
    <name type="scientific">Aquimonas voraii</name>
    <dbReference type="NCBI Taxonomy" id="265719"/>
    <lineage>
        <taxon>Bacteria</taxon>
        <taxon>Pseudomonadati</taxon>
        <taxon>Pseudomonadota</taxon>
        <taxon>Gammaproteobacteria</taxon>
        <taxon>Lysobacterales</taxon>
        <taxon>Lysobacteraceae</taxon>
        <taxon>Aquimonas</taxon>
    </lineage>
</organism>
<comment type="catalytic activity">
    <reaction evidence="7">
        <text>Endonucleolytic cleavage of RNA, removing 5'-extranucleotides from tRNA precursor.</text>
        <dbReference type="EC" id="3.1.26.5"/>
    </reaction>
</comment>